<name>A0A0A8YYF1_ARUDO</name>
<dbReference type="EMBL" id="GBRH01265726">
    <property type="protein sequence ID" value="JAD32169.1"/>
    <property type="molecule type" value="Transcribed_RNA"/>
</dbReference>
<reference evidence="2" key="2">
    <citation type="journal article" date="2015" name="Data Brief">
        <title>Shoot transcriptome of the giant reed, Arundo donax.</title>
        <authorList>
            <person name="Barrero R.A."/>
            <person name="Guerrero F.D."/>
            <person name="Moolhuijzen P."/>
            <person name="Goolsby J.A."/>
            <person name="Tidwell J."/>
            <person name="Bellgard S.E."/>
            <person name="Bellgard M.I."/>
        </authorList>
    </citation>
    <scope>NUCLEOTIDE SEQUENCE</scope>
    <source>
        <tissue evidence="2">Shoot tissue taken approximately 20 cm above the soil surface</tissue>
    </source>
</reference>
<sequence>MQLLRCITRTSRRRKCSSSSSSTMHGRPHRRPAVLRRPCLSCLGCMSVSGLPCSSAEFELCSGCGGSIQCLDIHLGAVWICCGRKCHL</sequence>
<proteinExistence type="predicted"/>
<evidence type="ECO:0000313" key="2">
    <source>
        <dbReference type="EMBL" id="JAD32169.1"/>
    </source>
</evidence>
<evidence type="ECO:0000256" key="1">
    <source>
        <dbReference type="SAM" id="MobiDB-lite"/>
    </source>
</evidence>
<protein>
    <submittedName>
        <fullName evidence="2">Uncharacterized protein</fullName>
    </submittedName>
</protein>
<reference evidence="2" key="1">
    <citation type="submission" date="2014-09" db="EMBL/GenBank/DDBJ databases">
        <authorList>
            <person name="Magalhaes I.L.F."/>
            <person name="Oliveira U."/>
            <person name="Santos F.R."/>
            <person name="Vidigal T.H.D.A."/>
            <person name="Brescovit A.D."/>
            <person name="Santos A.J."/>
        </authorList>
    </citation>
    <scope>NUCLEOTIDE SEQUENCE</scope>
    <source>
        <tissue evidence="2">Shoot tissue taken approximately 20 cm above the soil surface</tissue>
    </source>
</reference>
<feature type="region of interest" description="Disordered" evidence="1">
    <location>
        <begin position="9"/>
        <end position="29"/>
    </location>
</feature>
<accession>A0A0A8YYF1</accession>
<dbReference type="AlphaFoldDB" id="A0A0A8YYF1"/>
<organism evidence="2">
    <name type="scientific">Arundo donax</name>
    <name type="common">Giant reed</name>
    <name type="synonym">Donax arundinaceus</name>
    <dbReference type="NCBI Taxonomy" id="35708"/>
    <lineage>
        <taxon>Eukaryota</taxon>
        <taxon>Viridiplantae</taxon>
        <taxon>Streptophyta</taxon>
        <taxon>Embryophyta</taxon>
        <taxon>Tracheophyta</taxon>
        <taxon>Spermatophyta</taxon>
        <taxon>Magnoliopsida</taxon>
        <taxon>Liliopsida</taxon>
        <taxon>Poales</taxon>
        <taxon>Poaceae</taxon>
        <taxon>PACMAD clade</taxon>
        <taxon>Arundinoideae</taxon>
        <taxon>Arundineae</taxon>
        <taxon>Arundo</taxon>
    </lineage>
</organism>